<feature type="region of interest" description="Disordered" evidence="1">
    <location>
        <begin position="135"/>
        <end position="168"/>
    </location>
</feature>
<dbReference type="RefSeq" id="WP_302705185.1">
    <property type="nucleotide sequence ID" value="NZ_JAULSC010000001.1"/>
</dbReference>
<dbReference type="Gene3D" id="3.60.120.10">
    <property type="entry name" value="Anthranilate synthase"/>
    <property type="match status" value="1"/>
</dbReference>
<dbReference type="PANTHER" id="PTHR11236">
    <property type="entry name" value="AMINOBENZOATE/ANTHRANILATE SYNTHASE"/>
    <property type="match status" value="1"/>
</dbReference>
<dbReference type="PANTHER" id="PTHR11236:SF18">
    <property type="entry name" value="AMINODEOXYCHORISMATE SYNTHASE"/>
    <property type="match status" value="1"/>
</dbReference>
<reference evidence="3" key="1">
    <citation type="submission" date="2023-06" db="EMBL/GenBank/DDBJ databases">
        <title>Genome sequence of Nocardioides sp. SOB44.</title>
        <authorList>
            <person name="Zhang G."/>
        </authorList>
    </citation>
    <scope>NUCLEOTIDE SEQUENCE</scope>
    <source>
        <strain evidence="3">SOB44</strain>
    </source>
</reference>
<gene>
    <name evidence="3" type="ORF">QWJ41_00645</name>
</gene>
<dbReference type="EMBL" id="JAULSC010000001">
    <property type="protein sequence ID" value="MDO3394219.1"/>
    <property type="molecule type" value="Genomic_DNA"/>
</dbReference>
<evidence type="ECO:0000313" key="4">
    <source>
        <dbReference type="Proteomes" id="UP001168363"/>
    </source>
</evidence>
<evidence type="ECO:0000313" key="3">
    <source>
        <dbReference type="EMBL" id="MDO3394219.1"/>
    </source>
</evidence>
<sequence length="442" mass="47563">MSDPATDPVALFERTAAAYERCFWLDGGGAREWSGRRSILGWLEPDDVSLSYDATRGEVTRHAAGRAEVVGDDVFTVLEAELAAGSPRDQWFGYLGYASRPDLPARPSVDLPDAVWMRPRHVRFFEHPEVGDGAAVSPGTRGNWMRSGEISPQRLRDPRVPGETDGPPAAYRAAYDEVQERLRAGDTYEVNLTLREEVASGLDPVAAYLRLRTLNPAPYAGFLQHDVAGARGWLLSSSPERYALVGADRVLETKPIKGTAPRGADEAADEALREELARDPKQRAENLMVVDLLRNDVAGVCEPGSVRVPVLMEVETYASVHQLVSVVSGRLRDDVSTVGALRSLFPAGSMTGAPKLRTMQVIDAVEATPRGAYAGAFGWVSADGRADLGVVIRALSTRGDGTWRLGTGGGVTVLSDAAAEWAEARVKAERLLAVFDDGGPTG</sequence>
<keyword evidence="4" id="KW-1185">Reference proteome</keyword>
<dbReference type="InterPro" id="IPR015890">
    <property type="entry name" value="Chorismate_C"/>
</dbReference>
<proteinExistence type="predicted"/>
<evidence type="ECO:0000259" key="2">
    <source>
        <dbReference type="Pfam" id="PF00425"/>
    </source>
</evidence>
<dbReference type="Proteomes" id="UP001168363">
    <property type="component" value="Unassembled WGS sequence"/>
</dbReference>
<dbReference type="InterPro" id="IPR019999">
    <property type="entry name" value="Anth_synth_I-like"/>
</dbReference>
<dbReference type="Pfam" id="PF00425">
    <property type="entry name" value="Chorismate_bind"/>
    <property type="match status" value="1"/>
</dbReference>
<dbReference type="PRINTS" id="PR00095">
    <property type="entry name" value="ANTSNTHASEI"/>
</dbReference>
<evidence type="ECO:0000256" key="1">
    <source>
        <dbReference type="SAM" id="MobiDB-lite"/>
    </source>
</evidence>
<feature type="domain" description="Chorismate-utilising enzyme C-terminal" evidence="2">
    <location>
        <begin position="169"/>
        <end position="427"/>
    </location>
</feature>
<name>A0ABT8TJS9_9ACTN</name>
<dbReference type="InterPro" id="IPR005801">
    <property type="entry name" value="ADC_synthase"/>
</dbReference>
<accession>A0ABT8TJS9</accession>
<protein>
    <submittedName>
        <fullName evidence="3">Anthranilate synthase component I family protein</fullName>
    </submittedName>
</protein>
<dbReference type="SUPFAM" id="SSF56322">
    <property type="entry name" value="ADC synthase"/>
    <property type="match status" value="1"/>
</dbReference>
<organism evidence="3 4">
    <name type="scientific">Nocardioides cremeus</name>
    <dbReference type="NCBI Taxonomy" id="3058044"/>
    <lineage>
        <taxon>Bacteria</taxon>
        <taxon>Bacillati</taxon>
        <taxon>Actinomycetota</taxon>
        <taxon>Actinomycetes</taxon>
        <taxon>Propionibacteriales</taxon>
        <taxon>Nocardioidaceae</taxon>
        <taxon>Nocardioides</taxon>
    </lineage>
</organism>
<comment type="caution">
    <text evidence="3">The sequence shown here is derived from an EMBL/GenBank/DDBJ whole genome shotgun (WGS) entry which is preliminary data.</text>
</comment>